<feature type="transmembrane region" description="Helical" evidence="9">
    <location>
        <begin position="156"/>
        <end position="174"/>
    </location>
</feature>
<keyword evidence="4 9" id="KW-0808">Transferase</keyword>
<comment type="pathway">
    <text evidence="9">Protein modification; lipoprotein biosynthesis (N-acyl transfer).</text>
</comment>
<dbReference type="Proteomes" id="UP001164472">
    <property type="component" value="Chromosome"/>
</dbReference>
<keyword evidence="6 9" id="KW-1133">Transmembrane helix</keyword>
<evidence type="ECO:0000313" key="11">
    <source>
        <dbReference type="EMBL" id="UZW73641.1"/>
    </source>
</evidence>
<feature type="transmembrane region" description="Helical" evidence="9">
    <location>
        <begin position="79"/>
        <end position="103"/>
    </location>
</feature>
<dbReference type="PANTHER" id="PTHR38686">
    <property type="entry name" value="APOLIPOPROTEIN N-ACYLTRANSFERASE"/>
    <property type="match status" value="1"/>
</dbReference>
<dbReference type="EC" id="2.3.1.269" evidence="9"/>
<evidence type="ECO:0000256" key="9">
    <source>
        <dbReference type="HAMAP-Rule" id="MF_01148"/>
    </source>
</evidence>
<feature type="transmembrane region" description="Helical" evidence="9">
    <location>
        <begin position="49"/>
        <end position="67"/>
    </location>
</feature>
<dbReference type="RefSeq" id="WP_251809782.1">
    <property type="nucleotide sequence ID" value="NZ_CP101527.1"/>
</dbReference>
<keyword evidence="5 9" id="KW-0812">Transmembrane</keyword>
<gene>
    <name evidence="9 11" type="primary">lnt</name>
    <name evidence="11" type="ORF">NNL22_11390</name>
</gene>
<evidence type="ECO:0000256" key="7">
    <source>
        <dbReference type="ARBA" id="ARBA00023136"/>
    </source>
</evidence>
<organism evidence="11 12">
    <name type="scientific">Alkalimarinus sediminis</name>
    <dbReference type="NCBI Taxonomy" id="1632866"/>
    <lineage>
        <taxon>Bacteria</taxon>
        <taxon>Pseudomonadati</taxon>
        <taxon>Pseudomonadota</taxon>
        <taxon>Gammaproteobacteria</taxon>
        <taxon>Alteromonadales</taxon>
        <taxon>Alteromonadaceae</taxon>
        <taxon>Alkalimarinus</taxon>
    </lineage>
</organism>
<dbReference type="InterPro" id="IPR036526">
    <property type="entry name" value="C-N_Hydrolase_sf"/>
</dbReference>
<evidence type="ECO:0000256" key="6">
    <source>
        <dbReference type="ARBA" id="ARBA00022989"/>
    </source>
</evidence>
<dbReference type="InterPro" id="IPR004563">
    <property type="entry name" value="Apolipo_AcylTrfase"/>
</dbReference>
<evidence type="ECO:0000256" key="2">
    <source>
        <dbReference type="ARBA" id="ARBA00010065"/>
    </source>
</evidence>
<evidence type="ECO:0000256" key="5">
    <source>
        <dbReference type="ARBA" id="ARBA00022692"/>
    </source>
</evidence>
<feature type="transmembrane region" description="Helical" evidence="9">
    <location>
        <begin position="463"/>
        <end position="485"/>
    </location>
</feature>
<dbReference type="SUPFAM" id="SSF56317">
    <property type="entry name" value="Carbon-nitrogen hydrolase"/>
    <property type="match status" value="1"/>
</dbReference>
<dbReference type="Gene3D" id="3.60.110.10">
    <property type="entry name" value="Carbon-nitrogen hydrolase"/>
    <property type="match status" value="1"/>
</dbReference>
<sequence>MLSKALLLLISALLILVSLPGGGLPLLACIAVAPALIATANLKPVQAGLMLGAWSWFWWCCTLWWASSSLVLFADSSNLTGTLVTALVCFTLALPYAISAFLISHFNLWHSPLRLIQIPLLFAVLIGLFSTVLPAAPVNALFEYPILLQWADVGGLPILVLFYFIFNTAIAAIFVNKKNGLLTTAATLFILPIVVLLYGDYQLTKQDQQPTTLFTIGYIQPVANKQDKLSTLIAQTQTLKQTAEQVDLVIWPEVPVDFSWHDKQYERYRIRKLAQEVNSHLIVLSGYHYANGSDAANGHFNSANFISNNGDSLAEYRKQKLVPFFEYLPFKGYLAPYFPNTRNYIPGQEAVPFQYKSLTLAPLICYEALFTGLVRPYIEQGADIIINPGNDGWFGKSGALGHLSLASLRAIEYRTPVIRVNNSGVSTVINHKGEIQFETLSPLDTKAAKVFTLPIAQAEKTFFYRYGTTLNILSVIVLGLSLPLAKKRKNKKESSS</sequence>
<dbReference type="Pfam" id="PF00795">
    <property type="entry name" value="CN_hydrolase"/>
    <property type="match status" value="1"/>
</dbReference>
<comment type="function">
    <text evidence="9">Catalyzes the phospholipid dependent N-acylation of the N-terminal cysteine of apolipoprotein, the last step in lipoprotein maturation.</text>
</comment>
<comment type="similarity">
    <text evidence="2 9">Belongs to the CN hydrolase family. Apolipoprotein N-acyltransferase subfamily.</text>
</comment>
<evidence type="ECO:0000256" key="1">
    <source>
        <dbReference type="ARBA" id="ARBA00004651"/>
    </source>
</evidence>
<dbReference type="CDD" id="cd07571">
    <property type="entry name" value="ALP_N-acyl_transferase"/>
    <property type="match status" value="1"/>
</dbReference>
<keyword evidence="12" id="KW-1185">Reference proteome</keyword>
<keyword evidence="3 9" id="KW-1003">Cell membrane</keyword>
<reference evidence="11" key="1">
    <citation type="submission" date="2022-07" db="EMBL/GenBank/DDBJ databases">
        <title>Alkalimarinus sp. nov., isolated from gut of a Alitta virens.</title>
        <authorList>
            <person name="Yang A.I."/>
            <person name="Shin N.-R."/>
        </authorList>
    </citation>
    <scope>NUCLEOTIDE SEQUENCE</scope>
    <source>
        <strain evidence="11">FA028</strain>
    </source>
</reference>
<dbReference type="PANTHER" id="PTHR38686:SF1">
    <property type="entry name" value="APOLIPOPROTEIN N-ACYLTRANSFERASE"/>
    <property type="match status" value="1"/>
</dbReference>
<dbReference type="AlphaFoldDB" id="A0A9E8KI70"/>
<protein>
    <recommendedName>
        <fullName evidence="9">Apolipoprotein N-acyltransferase</fullName>
        <shortName evidence="9">ALP N-acyltransferase</shortName>
        <ecNumber evidence="9">2.3.1.269</ecNumber>
    </recommendedName>
</protein>
<evidence type="ECO:0000313" key="12">
    <source>
        <dbReference type="Proteomes" id="UP001164472"/>
    </source>
</evidence>
<comment type="catalytic activity">
    <reaction evidence="9">
        <text>N-terminal S-1,2-diacyl-sn-glyceryl-L-cysteinyl-[lipoprotein] + a glycerophospholipid = N-acyl-S-1,2-diacyl-sn-glyceryl-L-cysteinyl-[lipoprotein] + a 2-acyl-sn-glycero-3-phospholipid + H(+)</text>
        <dbReference type="Rhea" id="RHEA:48228"/>
        <dbReference type="Rhea" id="RHEA-COMP:14681"/>
        <dbReference type="Rhea" id="RHEA-COMP:14684"/>
        <dbReference type="ChEBI" id="CHEBI:15378"/>
        <dbReference type="ChEBI" id="CHEBI:136912"/>
        <dbReference type="ChEBI" id="CHEBI:140656"/>
        <dbReference type="ChEBI" id="CHEBI:140657"/>
        <dbReference type="ChEBI" id="CHEBI:140660"/>
        <dbReference type="EC" id="2.3.1.269"/>
    </reaction>
</comment>
<feature type="transmembrane region" description="Helical" evidence="9">
    <location>
        <begin position="115"/>
        <end position="136"/>
    </location>
</feature>
<feature type="domain" description="CN hydrolase" evidence="10">
    <location>
        <begin position="211"/>
        <end position="457"/>
    </location>
</feature>
<feature type="transmembrane region" description="Helical" evidence="9">
    <location>
        <begin position="181"/>
        <end position="199"/>
    </location>
</feature>
<dbReference type="GO" id="GO:0016410">
    <property type="term" value="F:N-acyltransferase activity"/>
    <property type="evidence" value="ECO:0007669"/>
    <property type="project" value="UniProtKB-UniRule"/>
</dbReference>
<evidence type="ECO:0000256" key="4">
    <source>
        <dbReference type="ARBA" id="ARBA00022679"/>
    </source>
</evidence>
<evidence type="ECO:0000259" key="10">
    <source>
        <dbReference type="PROSITE" id="PS50263"/>
    </source>
</evidence>
<evidence type="ECO:0000256" key="3">
    <source>
        <dbReference type="ARBA" id="ARBA00022475"/>
    </source>
</evidence>
<accession>A0A9E8KI70</accession>
<keyword evidence="7 9" id="KW-0472">Membrane</keyword>
<dbReference type="GO" id="GO:0042158">
    <property type="term" value="P:lipoprotein biosynthetic process"/>
    <property type="evidence" value="ECO:0007669"/>
    <property type="project" value="UniProtKB-UniRule"/>
</dbReference>
<dbReference type="KEGG" id="asem:NNL22_11390"/>
<comment type="subcellular location">
    <subcellularLocation>
        <location evidence="1 9">Cell membrane</location>
        <topology evidence="1 9">Multi-pass membrane protein</topology>
    </subcellularLocation>
</comment>
<feature type="transmembrane region" description="Helical" evidence="9">
    <location>
        <begin position="6"/>
        <end position="37"/>
    </location>
</feature>
<evidence type="ECO:0000256" key="8">
    <source>
        <dbReference type="ARBA" id="ARBA00023315"/>
    </source>
</evidence>
<proteinExistence type="inferred from homology"/>
<dbReference type="EMBL" id="CP101527">
    <property type="protein sequence ID" value="UZW73641.1"/>
    <property type="molecule type" value="Genomic_DNA"/>
</dbReference>
<dbReference type="NCBIfam" id="TIGR00546">
    <property type="entry name" value="lnt"/>
    <property type="match status" value="1"/>
</dbReference>
<keyword evidence="8 9" id="KW-0012">Acyltransferase</keyword>
<dbReference type="GO" id="GO:0005886">
    <property type="term" value="C:plasma membrane"/>
    <property type="evidence" value="ECO:0007669"/>
    <property type="project" value="UniProtKB-SubCell"/>
</dbReference>
<name>A0A9E8KI70_9ALTE</name>
<dbReference type="HAMAP" id="MF_01148">
    <property type="entry name" value="Lnt"/>
    <property type="match status" value="1"/>
</dbReference>
<dbReference type="InterPro" id="IPR003010">
    <property type="entry name" value="C-N_Hydrolase"/>
</dbReference>
<dbReference type="PROSITE" id="PS50263">
    <property type="entry name" value="CN_HYDROLASE"/>
    <property type="match status" value="1"/>
</dbReference>